<feature type="domain" description="SH3" evidence="15">
    <location>
        <begin position="1041"/>
        <end position="1100"/>
    </location>
</feature>
<dbReference type="GO" id="GO:0016459">
    <property type="term" value="C:myosin complex"/>
    <property type="evidence" value="ECO:0007669"/>
    <property type="project" value="UniProtKB-KW"/>
</dbReference>
<evidence type="ECO:0000256" key="14">
    <source>
        <dbReference type="PROSITE-ProRule" id="PRU00782"/>
    </source>
</evidence>
<evidence type="ECO:0000256" key="7">
    <source>
        <dbReference type="ARBA" id="ARBA00023043"/>
    </source>
</evidence>
<dbReference type="FunFam" id="1.20.58.530:FF:000007">
    <property type="entry name" value="Myosin IE"/>
    <property type="match status" value="1"/>
</dbReference>
<dbReference type="InterPro" id="IPR001452">
    <property type="entry name" value="SH3_domain"/>
</dbReference>
<comment type="similarity">
    <text evidence="1 14">Belongs to the TRAFAC class myosin-kinesin ATPase superfamily. Myosin family.</text>
</comment>
<dbReference type="PROSITE" id="PS51456">
    <property type="entry name" value="MYOSIN_MOTOR"/>
    <property type="match status" value="1"/>
</dbReference>
<dbReference type="GO" id="GO:0006897">
    <property type="term" value="P:endocytosis"/>
    <property type="evidence" value="ECO:0007669"/>
    <property type="project" value="TreeGrafter"/>
</dbReference>
<dbReference type="SMART" id="SM00242">
    <property type="entry name" value="MYSc"/>
    <property type="match status" value="1"/>
</dbReference>
<evidence type="ECO:0000256" key="8">
    <source>
        <dbReference type="ARBA" id="ARBA00023123"/>
    </source>
</evidence>
<evidence type="ECO:0000256" key="10">
    <source>
        <dbReference type="ARBA" id="ARBA00023203"/>
    </source>
</evidence>
<dbReference type="InterPro" id="IPR001609">
    <property type="entry name" value="Myosin_head_motor_dom-like"/>
</dbReference>
<dbReference type="Gene3D" id="1.10.10.820">
    <property type="match status" value="1"/>
</dbReference>
<dbReference type="SMART" id="SM00326">
    <property type="entry name" value="SH3"/>
    <property type="match status" value="1"/>
</dbReference>
<keyword evidence="7" id="KW-0040">ANK repeat</keyword>
<dbReference type="FunFam" id="1.20.5.4820:FF:000004">
    <property type="entry name" value="Myosin IE"/>
    <property type="match status" value="1"/>
</dbReference>
<accession>A0A0N8JZX0</accession>
<dbReference type="GO" id="GO:0005902">
    <property type="term" value="C:microvillus"/>
    <property type="evidence" value="ECO:0007669"/>
    <property type="project" value="TreeGrafter"/>
</dbReference>
<dbReference type="Gene3D" id="2.30.30.40">
    <property type="entry name" value="SH3 Domains"/>
    <property type="match status" value="1"/>
</dbReference>
<dbReference type="FunFam" id="1.20.120.720:FF:000010">
    <property type="entry name" value="Unconventional myosin-Ie"/>
    <property type="match status" value="1"/>
</dbReference>
<evidence type="ECO:0000256" key="4">
    <source>
        <dbReference type="ARBA" id="ARBA00022741"/>
    </source>
</evidence>
<feature type="domain" description="Myosin motor" evidence="16">
    <location>
        <begin position="16"/>
        <end position="680"/>
    </location>
</feature>
<dbReference type="GO" id="GO:0005516">
    <property type="term" value="F:calmodulin binding"/>
    <property type="evidence" value="ECO:0007669"/>
    <property type="project" value="UniProtKB-KW"/>
</dbReference>
<dbReference type="Gene3D" id="3.40.850.10">
    <property type="entry name" value="Kinesin motor domain"/>
    <property type="match status" value="1"/>
</dbReference>
<dbReference type="Proteomes" id="UP000034805">
    <property type="component" value="Unassembled WGS sequence"/>
</dbReference>
<evidence type="ECO:0000313" key="18">
    <source>
        <dbReference type="EMBL" id="KPP70513.1"/>
    </source>
</evidence>
<dbReference type="PROSITE" id="PS50002">
    <property type="entry name" value="SH3"/>
    <property type="match status" value="1"/>
</dbReference>
<protein>
    <recommendedName>
        <fullName evidence="12">Osteoclast-stimulating factor 1</fullName>
    </recommendedName>
</protein>
<dbReference type="Pfam" id="PF06017">
    <property type="entry name" value="Myosin_TH1"/>
    <property type="match status" value="1"/>
</dbReference>
<dbReference type="InterPro" id="IPR036072">
    <property type="entry name" value="MYSc_Myo1"/>
</dbReference>
<keyword evidence="8 14" id="KW-0518">Myosin</keyword>
<reference evidence="18 19" key="1">
    <citation type="submission" date="2015-08" db="EMBL/GenBank/DDBJ databases">
        <title>The genome of the Asian arowana (Scleropages formosus).</title>
        <authorList>
            <person name="Tan M.H."/>
            <person name="Gan H.M."/>
            <person name="Croft L.J."/>
            <person name="Austin C.M."/>
        </authorList>
    </citation>
    <scope>NUCLEOTIDE SEQUENCE [LARGE SCALE GENOMIC DNA]</scope>
    <source>
        <strain evidence="18">Aro1</strain>
    </source>
</reference>
<keyword evidence="4 14" id="KW-0547">Nucleotide-binding</keyword>
<dbReference type="SUPFAM" id="SSF50044">
    <property type="entry name" value="SH3-domain"/>
    <property type="match status" value="1"/>
</dbReference>
<keyword evidence="3" id="KW-0597">Phosphoprotein</keyword>
<dbReference type="FunFam" id="1.10.10.820:FF:000001">
    <property type="entry name" value="Myosin heavy chain"/>
    <property type="match status" value="1"/>
</dbReference>
<keyword evidence="9 14" id="KW-0505">Motor protein</keyword>
<evidence type="ECO:0000256" key="11">
    <source>
        <dbReference type="ARBA" id="ARBA00037432"/>
    </source>
</evidence>
<evidence type="ECO:0000256" key="2">
    <source>
        <dbReference type="ARBA" id="ARBA00022443"/>
    </source>
</evidence>
<keyword evidence="10 14" id="KW-0009">Actin-binding</keyword>
<dbReference type="Gene3D" id="1.20.120.720">
    <property type="entry name" value="Myosin VI head, motor domain, U50 subdomain"/>
    <property type="match status" value="1"/>
</dbReference>
<dbReference type="GO" id="GO:0005886">
    <property type="term" value="C:plasma membrane"/>
    <property type="evidence" value="ECO:0007669"/>
    <property type="project" value="TreeGrafter"/>
</dbReference>
<dbReference type="Gene3D" id="1.20.5.4820">
    <property type="match status" value="1"/>
</dbReference>
<proteinExistence type="inferred from homology"/>
<feature type="region of interest" description="Actin-binding" evidence="14">
    <location>
        <begin position="557"/>
        <end position="579"/>
    </location>
</feature>
<dbReference type="GO" id="GO:0051015">
    <property type="term" value="F:actin filament binding"/>
    <property type="evidence" value="ECO:0007669"/>
    <property type="project" value="TreeGrafter"/>
</dbReference>
<evidence type="ECO:0000256" key="6">
    <source>
        <dbReference type="ARBA" id="ARBA00022860"/>
    </source>
</evidence>
<evidence type="ECO:0000259" key="17">
    <source>
        <dbReference type="PROSITE" id="PS51757"/>
    </source>
</evidence>
<dbReference type="InterPro" id="IPR036028">
    <property type="entry name" value="SH3-like_dom_sf"/>
</dbReference>
<keyword evidence="2 13" id="KW-0728">SH3 domain</keyword>
<dbReference type="PRINTS" id="PR00193">
    <property type="entry name" value="MYOSINHEAVY"/>
</dbReference>
<dbReference type="PANTHER" id="PTHR13140:SF341">
    <property type="entry name" value="UNCONVENTIONAL MYOSIN-IE"/>
    <property type="match status" value="1"/>
</dbReference>
<name>A0A0N8JZX0_SCLFO</name>
<evidence type="ECO:0000259" key="15">
    <source>
        <dbReference type="PROSITE" id="PS50002"/>
    </source>
</evidence>
<evidence type="ECO:0000256" key="12">
    <source>
        <dbReference type="ARBA" id="ARBA00040640"/>
    </source>
</evidence>
<feature type="non-terminal residue" evidence="18">
    <location>
        <position position="1"/>
    </location>
</feature>
<dbReference type="GO" id="GO:0000146">
    <property type="term" value="F:microfilament motor activity"/>
    <property type="evidence" value="ECO:0007669"/>
    <property type="project" value="TreeGrafter"/>
</dbReference>
<dbReference type="GO" id="GO:0005737">
    <property type="term" value="C:cytoplasm"/>
    <property type="evidence" value="ECO:0007669"/>
    <property type="project" value="TreeGrafter"/>
</dbReference>
<evidence type="ECO:0000256" key="9">
    <source>
        <dbReference type="ARBA" id="ARBA00023175"/>
    </source>
</evidence>
<dbReference type="PRINTS" id="PR00452">
    <property type="entry name" value="SH3DOMAIN"/>
</dbReference>
<feature type="domain" description="TH1" evidence="17">
    <location>
        <begin position="718"/>
        <end position="910"/>
    </location>
</feature>
<dbReference type="FunFam" id="2.30.30.40:FF:000072">
    <property type="entry name" value="Unconventional Myosin IB"/>
    <property type="match status" value="1"/>
</dbReference>
<sequence>ESKAMLHWQSYNVMQSGVDDMVLLSKINESSIAENLKKRFMDDYIFTYIGPVLISVNPFKQMPYFGESEVEMYQGAAQYENPPHIYALADNMYRNMMIDCESQCVIISGESGAGKTVAAKYIMSYISKHIKDIILQSNPLLEAFGNAKTLRNNNSSRFGKYFEIQFGSGGEPDGGKISNFLLEKSRVVTRNPGERSFHIFYQLIEGASQDQKSSLGITSVDYYYYLNQSWSYKVDDINDKSDFQETMHAMDVIGITAEDQAQVLQVVAGVLHLGNVSFKEVGNYASVENEQCLAFPAFLLGIDQNRLRDKLTSRKMDSKWGGKSESIDVTLNVEQASYTRDALSKALYSRIFDFLVESINKAMVKDNQEMNIGVLDIYGFEIFEKNGFEQFCINFVNEKLQQIFIELTLKAEQDEYIQERINWTPIEYFNNKTVCDLIESKLNPPGIMSILDDVCATMHAVGKGADCTLQQKLCMQIGTHEHFDSWKQGFVIHHYAGKVAYTAEGFCEKNRDVLFTDIIELMQSSEIPFIKALFPANLNAEKKGRPTTAGSKIKKQANDLVSTLMKCTPHYIRCIKPNETKKPRDWEDGRVKHQVEYLGLKENIHIRCAGFSYRRVFGKFLQRYAILTKESWPTWRGDEKQGVLHLLRSTNMDQDQFQLGHTKVFIKAPESLFLLEEMRDRKFNSYARVIQKAWRKYKGHNQYDELIEEACILFLNRKERRRHSINRSFMGDYLGTENLPELCQLLGKGENIDFADKVTKYDRRFKAIKRDLILTPKRVYLIGREKVKQGPDQGQVITVLKRRIEIEKILAVSLSTMQDDFLILHEQQYDSLLECTFKTEFITRLARHFMEHTQRKLPLKFSTILELKLKKESWGPWSTGGSRQVHFVWGQSDLATLRVSSRVLQVSIGPGLPKNSHPTKNTQSNSRVFKTYQRYPTQAAPPPPQLAHQNGRLNTISQVNTSRQQSTIQRVQPNSLTPPTLLPTVSVNHLRDKGRAVLPNLDCLRIPDQGAAGIQRQTISRPTPGGGRAKPASKLGLTSKPQLRHCKAMYAYDAQDTDELSFSANDIIKIIKEDASGWWMGELQGNKGLFPSNYKQLTLPAFEALLRKCKGRGRPRSKFKSFSIRTSIFRISAFEKALISIGGDALLLLNYFLGLLLEHRDAPGGSSVSHSRIGLWMLNHYLMFQVTLDKCTFSTK</sequence>
<dbReference type="Gene3D" id="1.20.58.530">
    <property type="match status" value="1"/>
</dbReference>
<dbReference type="FunFam" id="3.40.850.10:FF:000101">
    <property type="entry name" value="Slow myosin heavy chain 2"/>
    <property type="match status" value="1"/>
</dbReference>
<organism evidence="18 19">
    <name type="scientific">Scleropages formosus</name>
    <name type="common">Asian bonytongue</name>
    <name type="synonym">Osteoglossum formosum</name>
    <dbReference type="NCBI Taxonomy" id="113540"/>
    <lineage>
        <taxon>Eukaryota</taxon>
        <taxon>Metazoa</taxon>
        <taxon>Chordata</taxon>
        <taxon>Craniata</taxon>
        <taxon>Vertebrata</taxon>
        <taxon>Euteleostomi</taxon>
        <taxon>Actinopterygii</taxon>
        <taxon>Neopterygii</taxon>
        <taxon>Teleostei</taxon>
        <taxon>Osteoglossocephala</taxon>
        <taxon>Osteoglossomorpha</taxon>
        <taxon>Osteoglossiformes</taxon>
        <taxon>Osteoglossidae</taxon>
        <taxon>Scleropages</taxon>
    </lineage>
</organism>
<gene>
    <name evidence="18" type="ORF">Z043_110651</name>
</gene>
<dbReference type="PANTHER" id="PTHR13140">
    <property type="entry name" value="MYOSIN"/>
    <property type="match status" value="1"/>
</dbReference>
<evidence type="ECO:0000256" key="5">
    <source>
        <dbReference type="ARBA" id="ARBA00022840"/>
    </source>
</evidence>
<feature type="binding site" evidence="14">
    <location>
        <begin position="109"/>
        <end position="116"/>
    </location>
    <ligand>
        <name>ATP</name>
        <dbReference type="ChEBI" id="CHEBI:30616"/>
    </ligand>
</feature>
<dbReference type="GO" id="GO:0005524">
    <property type="term" value="F:ATP binding"/>
    <property type="evidence" value="ECO:0007669"/>
    <property type="project" value="UniProtKB-UniRule"/>
</dbReference>
<dbReference type="STRING" id="113540.ENSSFOP00015022437"/>
<dbReference type="EMBL" id="JARO02003429">
    <property type="protein sequence ID" value="KPP70513.1"/>
    <property type="molecule type" value="Genomic_DNA"/>
</dbReference>
<keyword evidence="5 14" id="KW-0067">ATP-binding</keyword>
<dbReference type="GO" id="GO:0007015">
    <property type="term" value="P:actin filament organization"/>
    <property type="evidence" value="ECO:0007669"/>
    <property type="project" value="TreeGrafter"/>
</dbReference>
<dbReference type="Pfam" id="PF00063">
    <property type="entry name" value="Myosin_head"/>
    <property type="match status" value="1"/>
</dbReference>
<dbReference type="GO" id="GO:0032835">
    <property type="term" value="P:glomerulus development"/>
    <property type="evidence" value="ECO:0007669"/>
    <property type="project" value="TreeGrafter"/>
</dbReference>
<dbReference type="CDD" id="cd01378">
    <property type="entry name" value="MYSc_Myo1"/>
    <property type="match status" value="1"/>
</dbReference>
<evidence type="ECO:0000256" key="3">
    <source>
        <dbReference type="ARBA" id="ARBA00022553"/>
    </source>
</evidence>
<dbReference type="InterPro" id="IPR010926">
    <property type="entry name" value="Myosin_TH1"/>
</dbReference>
<evidence type="ECO:0000256" key="13">
    <source>
        <dbReference type="PROSITE-ProRule" id="PRU00192"/>
    </source>
</evidence>
<dbReference type="AlphaFoldDB" id="A0A0N8JZX0"/>
<keyword evidence="6" id="KW-0112">Calmodulin-binding</keyword>
<dbReference type="Pfam" id="PF14604">
    <property type="entry name" value="SH3_9"/>
    <property type="match status" value="1"/>
</dbReference>
<comment type="caution">
    <text evidence="18">The sequence shown here is derived from an EMBL/GenBank/DDBJ whole genome shotgun (WGS) entry which is preliminary data.</text>
</comment>
<comment type="function">
    <text evidence="11">Induces bone resorption, acting probably through a signaling cascade which results in the secretion of factor(s) enhancing osteoclast formation and activity.</text>
</comment>
<dbReference type="SUPFAM" id="SSF52540">
    <property type="entry name" value="P-loop containing nucleoside triphosphate hydrolases"/>
    <property type="match status" value="1"/>
</dbReference>
<evidence type="ECO:0000313" key="19">
    <source>
        <dbReference type="Proteomes" id="UP000034805"/>
    </source>
</evidence>
<evidence type="ECO:0000256" key="1">
    <source>
        <dbReference type="ARBA" id="ARBA00008314"/>
    </source>
</evidence>
<evidence type="ECO:0000259" key="16">
    <source>
        <dbReference type="PROSITE" id="PS51456"/>
    </source>
</evidence>
<dbReference type="InterPro" id="IPR027417">
    <property type="entry name" value="P-loop_NTPase"/>
</dbReference>
<dbReference type="InterPro" id="IPR036961">
    <property type="entry name" value="Kinesin_motor_dom_sf"/>
</dbReference>
<dbReference type="PROSITE" id="PS51757">
    <property type="entry name" value="TH1"/>
    <property type="match status" value="1"/>
</dbReference>